<dbReference type="Proteomes" id="UP001595699">
    <property type="component" value="Unassembled WGS sequence"/>
</dbReference>
<comment type="caution">
    <text evidence="2">The sequence shown here is derived from an EMBL/GenBank/DDBJ whole genome shotgun (WGS) entry which is preliminary data.</text>
</comment>
<reference evidence="3" key="1">
    <citation type="journal article" date="2019" name="Int. J. Syst. Evol. Microbiol.">
        <title>The Global Catalogue of Microorganisms (GCM) 10K type strain sequencing project: providing services to taxonomists for standard genome sequencing and annotation.</title>
        <authorList>
            <consortium name="The Broad Institute Genomics Platform"/>
            <consortium name="The Broad Institute Genome Sequencing Center for Infectious Disease"/>
            <person name="Wu L."/>
            <person name="Ma J."/>
        </authorList>
    </citation>
    <scope>NUCLEOTIDE SEQUENCE [LARGE SCALE GENOMIC DNA]</scope>
    <source>
        <strain evidence="3">CGMCC 4.7241</strain>
    </source>
</reference>
<proteinExistence type="predicted"/>
<feature type="signal peptide" evidence="1">
    <location>
        <begin position="1"/>
        <end position="18"/>
    </location>
</feature>
<gene>
    <name evidence="2" type="ORF">ACFOUW_20000</name>
</gene>
<evidence type="ECO:0000313" key="2">
    <source>
        <dbReference type="EMBL" id="MFC3763135.1"/>
    </source>
</evidence>
<evidence type="ECO:0000256" key="1">
    <source>
        <dbReference type="SAM" id="SignalP"/>
    </source>
</evidence>
<organism evidence="2 3">
    <name type="scientific">Tenggerimyces flavus</name>
    <dbReference type="NCBI Taxonomy" id="1708749"/>
    <lineage>
        <taxon>Bacteria</taxon>
        <taxon>Bacillati</taxon>
        <taxon>Actinomycetota</taxon>
        <taxon>Actinomycetes</taxon>
        <taxon>Propionibacteriales</taxon>
        <taxon>Nocardioidaceae</taxon>
        <taxon>Tenggerimyces</taxon>
    </lineage>
</organism>
<feature type="chain" id="PRO_5045141141" description="DUF3558 domain-containing protein" evidence="1">
    <location>
        <begin position="19"/>
        <end position="356"/>
    </location>
</feature>
<evidence type="ECO:0008006" key="4">
    <source>
        <dbReference type="Google" id="ProtNLM"/>
    </source>
</evidence>
<dbReference type="EMBL" id="JBHRZH010000017">
    <property type="protein sequence ID" value="MFC3763135.1"/>
    <property type="molecule type" value="Genomic_DNA"/>
</dbReference>
<keyword evidence="1" id="KW-0732">Signal</keyword>
<keyword evidence="3" id="KW-1185">Reference proteome</keyword>
<sequence length="356" mass="37157">MSPASALSALLVAALVLAGCGGADEPAEAPKEVAAPLQGPDACDLVSAATVADVVGPSLPIDYGGVGSPDRTSSECGWTFHVITFGDENVRRPFERRLTLEATGTKGDSCAEVKAQGTAVSDLGTKAAIDWTDEGVELTFCRSGGFATITWSALDWQAGKKISPSKAEDTDTLKRLGREVDKRWKSARRATATSFRLPSRGPGPEIPAVCEFVSADTLEAIRVDKRVRSDKSLATCGWELSREGGTTPGSPIGRLLEVDVDSYPDGQYSGWEEASNSARQFSHAYGAAPDSVLGGGSVVAEATSGRGRGAKGAFAVEVSLVARDFGGTEARPDPSNDEIIALTRKVLTEVLAALPQ</sequence>
<evidence type="ECO:0000313" key="3">
    <source>
        <dbReference type="Proteomes" id="UP001595699"/>
    </source>
</evidence>
<protein>
    <recommendedName>
        <fullName evidence="4">DUF3558 domain-containing protein</fullName>
    </recommendedName>
</protein>
<accession>A0ABV7YGE6</accession>
<name>A0ABV7YGE6_9ACTN</name>
<dbReference type="RefSeq" id="WP_205119784.1">
    <property type="nucleotide sequence ID" value="NZ_JAFBCM010000001.1"/>
</dbReference>